<proteinExistence type="predicted"/>
<feature type="region of interest" description="Disordered" evidence="1">
    <location>
        <begin position="99"/>
        <end position="157"/>
    </location>
</feature>
<evidence type="ECO:0000313" key="2">
    <source>
        <dbReference type="EMBL" id="MFD0622334.1"/>
    </source>
</evidence>
<dbReference type="Proteomes" id="UP001596915">
    <property type="component" value="Unassembled WGS sequence"/>
</dbReference>
<feature type="compositionally biased region" description="Low complexity" evidence="1">
    <location>
        <begin position="99"/>
        <end position="115"/>
    </location>
</feature>
<keyword evidence="3" id="KW-1185">Reference proteome</keyword>
<sequence length="278" mass="30442">MSTSDFSAGGNAHHFFHRVSADMAQWIVDRCDEVAAKGPQTSTEFRRMFCDRILDLRAYGEADADHFTRLALKDYLKWIEKAYDQYDHNRSAQIITCTSTDSTTNNDDQTTGSNTAKGNQDKPAGPNPADITIDTRAQGETSGTKTGTITVSGTKCGGTYQTGQTTEANGTGHQGTLFTIRYGQLRLSLPEKRRTAKDEVYRLTDAQNRAARQVKDQEAILENIALIEKADPAIESLINTHRTETTLAGALKAAGKTAADLGLTDRSVTWLDTQLKAM</sequence>
<gene>
    <name evidence="2" type="ORF">ACFQ2K_05320</name>
</gene>
<organism evidence="2 3">
    <name type="scientific">Streptomyces sanglieri</name>
    <dbReference type="NCBI Taxonomy" id="193460"/>
    <lineage>
        <taxon>Bacteria</taxon>
        <taxon>Bacillati</taxon>
        <taxon>Actinomycetota</taxon>
        <taxon>Actinomycetes</taxon>
        <taxon>Kitasatosporales</taxon>
        <taxon>Streptomycetaceae</taxon>
        <taxon>Streptomyces</taxon>
    </lineage>
</organism>
<accession>A0ABW2WLB0</accession>
<evidence type="ECO:0000313" key="3">
    <source>
        <dbReference type="Proteomes" id="UP001596915"/>
    </source>
</evidence>
<comment type="caution">
    <text evidence="2">The sequence shown here is derived from an EMBL/GenBank/DDBJ whole genome shotgun (WGS) entry which is preliminary data.</text>
</comment>
<feature type="compositionally biased region" description="Polar residues" evidence="1">
    <location>
        <begin position="138"/>
        <end position="157"/>
    </location>
</feature>
<evidence type="ECO:0000256" key="1">
    <source>
        <dbReference type="SAM" id="MobiDB-lite"/>
    </source>
</evidence>
<protein>
    <submittedName>
        <fullName evidence="2">Uncharacterized protein</fullName>
    </submittedName>
</protein>
<reference evidence="3" key="1">
    <citation type="journal article" date="2019" name="Int. J. Syst. Evol. Microbiol.">
        <title>The Global Catalogue of Microorganisms (GCM) 10K type strain sequencing project: providing services to taxonomists for standard genome sequencing and annotation.</title>
        <authorList>
            <consortium name="The Broad Institute Genomics Platform"/>
            <consortium name="The Broad Institute Genome Sequencing Center for Infectious Disease"/>
            <person name="Wu L."/>
            <person name="Ma J."/>
        </authorList>
    </citation>
    <scope>NUCLEOTIDE SEQUENCE [LARGE SCALE GENOMIC DNA]</scope>
    <source>
        <strain evidence="3">JCM 12607</strain>
    </source>
</reference>
<name>A0ABW2WLB0_9ACTN</name>
<dbReference type="EMBL" id="JBHTGL010000005">
    <property type="protein sequence ID" value="MFD0622334.1"/>
    <property type="molecule type" value="Genomic_DNA"/>
</dbReference>